<dbReference type="PANTHER" id="PTHR48228:SF6">
    <property type="entry name" value="L-CARNITINE COA-TRANSFERASE"/>
    <property type="match status" value="1"/>
</dbReference>
<dbReference type="InterPro" id="IPR023606">
    <property type="entry name" value="CoA-Trfase_III_dom_1_sf"/>
</dbReference>
<evidence type="ECO:0000256" key="3">
    <source>
        <dbReference type="SAM" id="MobiDB-lite"/>
    </source>
</evidence>
<dbReference type="SUPFAM" id="SSF89796">
    <property type="entry name" value="CoA-transferase family III (CaiB/BaiF)"/>
    <property type="match status" value="2"/>
</dbReference>
<dbReference type="Pfam" id="PF02515">
    <property type="entry name" value="CoA_transf_3"/>
    <property type="match status" value="2"/>
</dbReference>
<gene>
    <name evidence="4" type="ORF">JL106_03945</name>
</gene>
<sequence length="814" mass="86620">MTQPPSADRAAPRGGPDLPLTGLRIVDAVDGPLQGATRILADLGAEVIRIEPPAGSSARGTGMVVDGHDVTFALRNANKVGGTADLDDPADLARLHQVLATADVFVHDDPPAAAHARGLDPDSLRALNAELVTVSLRDFGAAGPRSGWLGTADVHAALSTVLSRSGLPEVPSPLLPPEFLAYQAASAQAAWVIMLAFWHAARTGQGDFADFSVSEALIQILDPGLGSAGSARAGRPGLDLPRGRPDARHLYPIFPAADGWVRFCVLSARQWRGMFRWLGEPAEFADPKYDNGVIRFGAADRLYPLIGAMVAPLTRAEAVEQGQAFGVPTAALLSVQEVLETDAYRESGSFTTTELEPGLTVTAPTGLYELDGVHLDIRRPAPTVGTPLPSPDRATRLTAPAATAGTRPFEGLRVLDLGVIVVGAELGRLFADHGADVIKIESTAFPDGSRQAHDGSQMTHGFAWGHRNKRSLGLDLRSERGRALFTRLVEQADVVLTNFKPGTLAKLGFDLEALTAINPRIVLSESSAFGNVGPWSRRMGYGPLVRASAGLSLQWRYPDIEGSFSDAITIFPDHVVGRLNAIAVTALLLRRERTGRGGQVGTAQVDAIFNAMGDRLVAESVQPGTIRAEGNDRLLDAPRGIVPAAGDDDWVVVDVRGDDQFAAVARTIGRPEWLTDPSLATAAGRVQARDRLRAELAAWTATRPAVEAAEILQTAGIPAGNLVRVPDLLTDDHLAVRQAFDRLPQPQFADPLPTHGAEARFREVPVPEWRAAPVQGEHTREIATDLLGLGDDEIDTLLTDGTLEESFIQPVAAR</sequence>
<protein>
    <submittedName>
        <fullName evidence="4">CoA transferase</fullName>
    </submittedName>
</protein>
<evidence type="ECO:0000313" key="4">
    <source>
        <dbReference type="EMBL" id="MBM9466431.1"/>
    </source>
</evidence>
<feature type="region of interest" description="Disordered" evidence="3">
    <location>
        <begin position="1"/>
        <end position="20"/>
    </location>
</feature>
<reference evidence="4" key="1">
    <citation type="submission" date="2021-01" db="EMBL/GenBank/DDBJ databases">
        <title>YIM 132084 draft genome.</title>
        <authorList>
            <person name="An D."/>
        </authorList>
    </citation>
    <scope>NUCLEOTIDE SEQUENCE</scope>
    <source>
        <strain evidence="4">YIM 132084</strain>
    </source>
</reference>
<keyword evidence="2 4" id="KW-0808">Transferase</keyword>
<keyword evidence="5" id="KW-1185">Reference proteome</keyword>
<evidence type="ECO:0000313" key="5">
    <source>
        <dbReference type="Proteomes" id="UP000663792"/>
    </source>
</evidence>
<comment type="caution">
    <text evidence="4">The sequence shown here is derived from an EMBL/GenBank/DDBJ whole genome shotgun (WGS) entry which is preliminary data.</text>
</comment>
<dbReference type="InterPro" id="IPR050509">
    <property type="entry name" value="CoA-transferase_III"/>
</dbReference>
<evidence type="ECO:0000256" key="2">
    <source>
        <dbReference type="ARBA" id="ARBA00022679"/>
    </source>
</evidence>
<dbReference type="InterPro" id="IPR044855">
    <property type="entry name" value="CoA-Trfase_III_dom3_sf"/>
</dbReference>
<dbReference type="Proteomes" id="UP000663792">
    <property type="component" value="Unassembled WGS sequence"/>
</dbReference>
<evidence type="ECO:0000256" key="1">
    <source>
        <dbReference type="ARBA" id="ARBA00008383"/>
    </source>
</evidence>
<dbReference type="AlphaFoldDB" id="A0A938YBA1"/>
<dbReference type="PANTHER" id="PTHR48228">
    <property type="entry name" value="SUCCINYL-COA--D-CITRAMALATE COA-TRANSFERASE"/>
    <property type="match status" value="1"/>
</dbReference>
<dbReference type="InterPro" id="IPR003673">
    <property type="entry name" value="CoA-Trfase_fam_III"/>
</dbReference>
<name>A0A938YBA1_9ACTN</name>
<comment type="similarity">
    <text evidence="1">Belongs to the CoA-transferase III family.</text>
</comment>
<dbReference type="GO" id="GO:0016740">
    <property type="term" value="F:transferase activity"/>
    <property type="evidence" value="ECO:0007669"/>
    <property type="project" value="UniProtKB-KW"/>
</dbReference>
<organism evidence="4 5">
    <name type="scientific">Nakamurella leprariae</name>
    <dbReference type="NCBI Taxonomy" id="2803911"/>
    <lineage>
        <taxon>Bacteria</taxon>
        <taxon>Bacillati</taxon>
        <taxon>Actinomycetota</taxon>
        <taxon>Actinomycetes</taxon>
        <taxon>Nakamurellales</taxon>
        <taxon>Nakamurellaceae</taxon>
        <taxon>Nakamurella</taxon>
    </lineage>
</organism>
<dbReference type="EMBL" id="JAERWK010000005">
    <property type="protein sequence ID" value="MBM9466431.1"/>
    <property type="molecule type" value="Genomic_DNA"/>
</dbReference>
<dbReference type="Gene3D" id="3.40.50.10540">
    <property type="entry name" value="Crotonobetainyl-coa:carnitine coa-transferase, domain 1"/>
    <property type="match status" value="2"/>
</dbReference>
<accession>A0A938YBA1</accession>
<dbReference type="RefSeq" id="WP_205259363.1">
    <property type="nucleotide sequence ID" value="NZ_JAERWK010000005.1"/>
</dbReference>
<dbReference type="Gene3D" id="3.30.1540.10">
    <property type="entry name" value="formyl-coa transferase, domain 3"/>
    <property type="match status" value="2"/>
</dbReference>
<proteinExistence type="inferred from homology"/>